<name>A0A0H2VIM9_STAES</name>
<feature type="transmembrane region" description="Helical" evidence="3">
    <location>
        <begin position="34"/>
        <end position="54"/>
    </location>
</feature>
<gene>
    <name evidence="4" type="ordered locus">SE_2276</name>
</gene>
<dbReference type="RefSeq" id="WP_001832241.1">
    <property type="nucleotide sequence ID" value="NC_004461.1"/>
</dbReference>
<keyword evidence="1" id="KW-0175">Coiled coil</keyword>
<proteinExistence type="predicted"/>
<reference evidence="4 5" key="1">
    <citation type="journal article" date="2003" name="Mol. Microbiol.">
        <title>Genome-based analysis of virulence genes in a non-biofilm-forming Staphylococcus epidermidis strain (ATCC 12228).</title>
        <authorList>
            <person name="Zhang Y.Q."/>
            <person name="Ren S.X."/>
            <person name="Li H.L."/>
            <person name="Wang Y.X."/>
            <person name="Fu G."/>
            <person name="Yang J."/>
            <person name="Qin Z.Q."/>
            <person name="Miao Y.G."/>
            <person name="Wang W.Y."/>
            <person name="Chen R.S."/>
            <person name="Shen Y."/>
            <person name="Chen Z."/>
            <person name="Yuan Z.H."/>
            <person name="Zhao G.P."/>
            <person name="Qu D."/>
            <person name="Danchin A."/>
            <person name="Wen Y.M."/>
        </authorList>
    </citation>
    <scope>NUCLEOTIDE SEQUENCE [LARGE SCALE GENOMIC DNA]</scope>
    <source>
        <strain evidence="5">ATCC 12228 / FDA PCI 1200</strain>
    </source>
</reference>
<dbReference type="PANTHER" id="PTHR40027:SF1">
    <property type="entry name" value="CELL DIVISION PROTEIN DIVIC"/>
    <property type="match status" value="1"/>
</dbReference>
<dbReference type="HOGENOM" id="CLU_134863_2_1_9"/>
<dbReference type="KEGG" id="sep:SE_2276"/>
<evidence type="ECO:0000313" key="4">
    <source>
        <dbReference type="EMBL" id="AAO05918.1"/>
    </source>
</evidence>
<evidence type="ECO:0000256" key="2">
    <source>
        <dbReference type="SAM" id="MobiDB-lite"/>
    </source>
</evidence>
<keyword evidence="3" id="KW-1133">Transmembrane helix</keyword>
<dbReference type="OrthoDB" id="2991180at2"/>
<evidence type="ECO:0000313" key="5">
    <source>
        <dbReference type="Proteomes" id="UP000001411"/>
    </source>
</evidence>
<keyword evidence="3" id="KW-0812">Transmembrane</keyword>
<dbReference type="PATRIC" id="fig|176280.10.peg.2219"/>
<evidence type="ECO:0000256" key="1">
    <source>
        <dbReference type="SAM" id="Coils"/>
    </source>
</evidence>
<dbReference type="PANTHER" id="PTHR40027">
    <property type="entry name" value="CELL DIVISION PROTEIN DIVIC"/>
    <property type="match status" value="1"/>
</dbReference>
<evidence type="ECO:0000256" key="3">
    <source>
        <dbReference type="SAM" id="Phobius"/>
    </source>
</evidence>
<dbReference type="InterPro" id="IPR007060">
    <property type="entry name" value="FtsL/DivIC"/>
</dbReference>
<dbReference type="InterPro" id="IPR039076">
    <property type="entry name" value="DivIC"/>
</dbReference>
<sequence length="133" mass="15716">MNKKVEHIGNQYTSQENKKKQRQKMKMRVVRRRIALFGGILLAIILILLVLLVIQRHNNDQDAVERKEKETEFQKQQDEEIALKEKLNNLNDKDYIEKIARDDYYLSNKGEVIFRLPDDKKSSQSKTSNEKGN</sequence>
<feature type="region of interest" description="Disordered" evidence="2">
    <location>
        <begin position="1"/>
        <end position="24"/>
    </location>
</feature>
<dbReference type="EMBL" id="AE015929">
    <property type="protein sequence ID" value="AAO05918.1"/>
    <property type="molecule type" value="Genomic_DNA"/>
</dbReference>
<dbReference type="Proteomes" id="UP000001411">
    <property type="component" value="Chromosome"/>
</dbReference>
<keyword evidence="3" id="KW-0472">Membrane</keyword>
<feature type="coiled-coil region" evidence="1">
    <location>
        <begin position="66"/>
        <end position="93"/>
    </location>
</feature>
<dbReference type="GeneID" id="50019582"/>
<organism evidence="4 5">
    <name type="scientific">Staphylococcus epidermidis (strain ATCC 12228 / FDA PCI 1200)</name>
    <dbReference type="NCBI Taxonomy" id="176280"/>
    <lineage>
        <taxon>Bacteria</taxon>
        <taxon>Bacillati</taxon>
        <taxon>Bacillota</taxon>
        <taxon>Bacilli</taxon>
        <taxon>Bacillales</taxon>
        <taxon>Staphylococcaceae</taxon>
        <taxon>Staphylococcus</taxon>
    </lineage>
</organism>
<dbReference type="Pfam" id="PF04977">
    <property type="entry name" value="DivIC"/>
    <property type="match status" value="1"/>
</dbReference>
<protein>
    <submittedName>
        <fullName evidence="4">Cell-division initiation protein</fullName>
    </submittedName>
</protein>
<accession>A0A0H2VIM9</accession>
<dbReference type="GO" id="GO:0051301">
    <property type="term" value="P:cell division"/>
    <property type="evidence" value="ECO:0007669"/>
    <property type="project" value="InterPro"/>
</dbReference>
<dbReference type="eggNOG" id="COG2919">
    <property type="taxonomic scope" value="Bacteria"/>
</dbReference>
<dbReference type="AlphaFoldDB" id="A0A0H2VIM9"/>